<dbReference type="GO" id="GO:0016989">
    <property type="term" value="F:sigma factor antagonist activity"/>
    <property type="evidence" value="ECO:0007669"/>
    <property type="project" value="TreeGrafter"/>
</dbReference>
<evidence type="ECO:0000259" key="3">
    <source>
        <dbReference type="Pfam" id="PF16344"/>
    </source>
</evidence>
<dbReference type="EMBL" id="SWDX01000003">
    <property type="protein sequence ID" value="TKC62237.1"/>
    <property type="molecule type" value="Genomic_DNA"/>
</dbReference>
<accession>A0A4U1GDW2</accession>
<dbReference type="Pfam" id="PF16344">
    <property type="entry name" value="FecR_C"/>
    <property type="match status" value="1"/>
</dbReference>
<sequence>MDKNYFENQSQWEKVLAILNQEQDQQVDHTDLSPEERDLLIELRQIKALSESYTEIHDFNTDAKWHELRLQLQPSKTIKKLWDVTWIKYAAAILIFLSALIYLKVHRDKTGFNTSTAQKDFQPGGNKAILTLANGKKISLTDAQNGQLTKESDIIITKSKDGQLVYTMAPSVIPNKTAQLNFNTIETPKGGQYQVNLPDGTKVWLNASSSLKFPSSFASAQERTVALNGEAYFEVVHLNNKPFKVKMKGYDVKVLGTSFNISNYENDGFIATSLLTGSVMVDAKKNGGVVLVPGQQAYLDAKGGGLQVNTIDVNNAVAWKNGDFVFEKAHLFSIMKKIERWYDIDVIYEGSFKGFNYSGQVSRQQSLITVLDMLAATGRMKYKINVERKEVILMEN</sequence>
<dbReference type="InterPro" id="IPR006860">
    <property type="entry name" value="FecR"/>
</dbReference>
<dbReference type="PANTHER" id="PTHR30273:SF2">
    <property type="entry name" value="PROTEIN FECR"/>
    <property type="match status" value="1"/>
</dbReference>
<feature type="domain" description="FecR protein" evidence="2">
    <location>
        <begin position="184"/>
        <end position="279"/>
    </location>
</feature>
<evidence type="ECO:0000313" key="5">
    <source>
        <dbReference type="Proteomes" id="UP000309594"/>
    </source>
</evidence>
<feature type="transmembrane region" description="Helical" evidence="1">
    <location>
        <begin position="86"/>
        <end position="103"/>
    </location>
</feature>
<evidence type="ECO:0000256" key="1">
    <source>
        <dbReference type="SAM" id="Phobius"/>
    </source>
</evidence>
<dbReference type="Proteomes" id="UP000309594">
    <property type="component" value="Unassembled WGS sequence"/>
</dbReference>
<evidence type="ECO:0000259" key="2">
    <source>
        <dbReference type="Pfam" id="PF04773"/>
    </source>
</evidence>
<organism evidence="4 5">
    <name type="scientific">Pedobacter hiemivivus</name>
    <dbReference type="NCBI Taxonomy" id="2530454"/>
    <lineage>
        <taxon>Bacteria</taxon>
        <taxon>Pseudomonadati</taxon>
        <taxon>Bacteroidota</taxon>
        <taxon>Sphingobacteriia</taxon>
        <taxon>Sphingobacteriales</taxon>
        <taxon>Sphingobacteriaceae</taxon>
        <taxon>Pedobacter</taxon>
    </lineage>
</organism>
<dbReference type="Pfam" id="PF04773">
    <property type="entry name" value="FecR"/>
    <property type="match status" value="1"/>
</dbReference>
<keyword evidence="1" id="KW-0812">Transmembrane</keyword>
<comment type="caution">
    <text evidence="4">The sequence shown here is derived from an EMBL/GenBank/DDBJ whole genome shotgun (WGS) entry which is preliminary data.</text>
</comment>
<protein>
    <submittedName>
        <fullName evidence="4">DUF4974 domain-containing protein</fullName>
    </submittedName>
</protein>
<reference evidence="4 5" key="1">
    <citation type="submission" date="2019-04" db="EMBL/GenBank/DDBJ databases">
        <title>Pedobacter sp. RP-1-16 sp. nov., isolated from Arctic soil.</title>
        <authorList>
            <person name="Dahal R.H."/>
            <person name="Kim D.-U."/>
        </authorList>
    </citation>
    <scope>NUCLEOTIDE SEQUENCE [LARGE SCALE GENOMIC DNA]</scope>
    <source>
        <strain evidence="4 5">RP-1-16</strain>
    </source>
</reference>
<keyword evidence="1" id="KW-1133">Transmembrane helix</keyword>
<name>A0A4U1GDW2_9SPHI</name>
<dbReference type="InterPro" id="IPR012373">
    <property type="entry name" value="Ferrdict_sens_TM"/>
</dbReference>
<dbReference type="AlphaFoldDB" id="A0A4U1GDW2"/>
<evidence type="ECO:0000313" key="4">
    <source>
        <dbReference type="EMBL" id="TKC62237.1"/>
    </source>
</evidence>
<dbReference type="PANTHER" id="PTHR30273">
    <property type="entry name" value="PERIPLASMIC SIGNAL SENSOR AND SIGMA FACTOR ACTIVATOR FECR-RELATED"/>
    <property type="match status" value="1"/>
</dbReference>
<keyword evidence="1" id="KW-0472">Membrane</keyword>
<feature type="domain" description="Protein FecR C-terminal" evidence="3">
    <location>
        <begin position="323"/>
        <end position="391"/>
    </location>
</feature>
<gene>
    <name evidence="4" type="ORF">FBD94_08420</name>
</gene>
<dbReference type="Gene3D" id="2.60.120.1440">
    <property type="match status" value="1"/>
</dbReference>
<proteinExistence type="predicted"/>
<dbReference type="Gene3D" id="3.55.50.30">
    <property type="match status" value="1"/>
</dbReference>
<dbReference type="InterPro" id="IPR032508">
    <property type="entry name" value="FecR_C"/>
</dbReference>
<dbReference type="RefSeq" id="WP_136879884.1">
    <property type="nucleotide sequence ID" value="NZ_SWDX01000003.1"/>
</dbReference>